<dbReference type="InterPro" id="IPR051310">
    <property type="entry name" value="MCP_chemotaxis"/>
</dbReference>
<dbReference type="PANTHER" id="PTHR43531:SF11">
    <property type="entry name" value="METHYL-ACCEPTING CHEMOTAXIS PROTEIN 3"/>
    <property type="match status" value="1"/>
</dbReference>
<evidence type="ECO:0000256" key="2">
    <source>
        <dbReference type="SAM" id="Phobius"/>
    </source>
</evidence>
<feature type="transmembrane region" description="Helical" evidence="2">
    <location>
        <begin position="254"/>
        <end position="274"/>
    </location>
</feature>
<feature type="transmembrane region" description="Helical" evidence="2">
    <location>
        <begin position="9"/>
        <end position="28"/>
    </location>
</feature>
<dbReference type="GO" id="GO:0005886">
    <property type="term" value="C:plasma membrane"/>
    <property type="evidence" value="ECO:0007669"/>
    <property type="project" value="TreeGrafter"/>
</dbReference>
<dbReference type="SMART" id="SM00283">
    <property type="entry name" value="MA"/>
    <property type="match status" value="1"/>
</dbReference>
<dbReference type="InterPro" id="IPR004089">
    <property type="entry name" value="MCPsignal_dom"/>
</dbReference>
<proteinExistence type="predicted"/>
<dbReference type="Gene3D" id="1.10.287.950">
    <property type="entry name" value="Methyl-accepting chemotaxis protein"/>
    <property type="match status" value="1"/>
</dbReference>
<organism evidence="4">
    <name type="scientific">hydrothermal vent metagenome</name>
    <dbReference type="NCBI Taxonomy" id="652676"/>
    <lineage>
        <taxon>unclassified sequences</taxon>
        <taxon>metagenomes</taxon>
        <taxon>ecological metagenomes</taxon>
    </lineage>
</organism>
<gene>
    <name evidence="4" type="ORF">MNBD_DELTA03-1028</name>
</gene>
<evidence type="ECO:0000313" key="4">
    <source>
        <dbReference type="EMBL" id="VAW41386.1"/>
    </source>
</evidence>
<accession>A0A3B0W9Y2</accession>
<dbReference type="GO" id="GO:0006935">
    <property type="term" value="P:chemotaxis"/>
    <property type="evidence" value="ECO:0007669"/>
    <property type="project" value="UniProtKB-KW"/>
</dbReference>
<keyword evidence="2" id="KW-1133">Transmembrane helix</keyword>
<dbReference type="AlphaFoldDB" id="A0A3B0W9Y2"/>
<feature type="domain" description="Methyl-accepting transducer" evidence="3">
    <location>
        <begin position="292"/>
        <end position="521"/>
    </location>
</feature>
<sequence>MNFSLKQRIIIPQLIIIFFLLAVSLFSYRNLNLLGRVVDNLAASSSTTLSSATNLANNISNVQFTVSNFFNEAGSDNFQKAIQSLKTIKTMAQVKNNPNITKTINGLEKITKAAKIRFASLTKQNQEFIDSQRKVQKLSAQDEQSAGAILDMMTMAGSDMRSPKAANQKTIDADFTKLVNPLPKGKLKFALEDYWDAWSGYTAVYLKLRQDTNKVLNHTLNTLYKFQAQDIKKAKSGMVQTRNRAILKIKHSNLLLIIISVTALLLGLIISFLLGDSLFRTVKKIAGGLSASYLEVDNAAGSLTAASQEIADAASSQAASLEEINGSLEEVTSMARRSADNAQQAESLMNNTQSAIGEGSESMQNLITAMSSISSSNEETQKIIKEIEQIAFQTNLLALNAAVEAARAGEAGAGFAVVADEVRNLAGRSSKAAGGTNDIINNSTTKISNGNAMVEHTAQAYEEIAENSGQIAHMVAEIAVAAGEQANGIEKIKEAITQLDEAGQRNAASSEELAAAAETMQGQANILRNFVHELINLIGQTAQTAEKKYISETIEQPANNVKLINQG</sequence>
<name>A0A3B0W9Y2_9ZZZZ</name>
<evidence type="ECO:0000256" key="1">
    <source>
        <dbReference type="ARBA" id="ARBA00022500"/>
    </source>
</evidence>
<dbReference type="Pfam" id="PF00015">
    <property type="entry name" value="MCPsignal"/>
    <property type="match status" value="1"/>
</dbReference>
<protein>
    <recommendedName>
        <fullName evidence="3">Methyl-accepting transducer domain-containing protein</fullName>
    </recommendedName>
</protein>
<keyword evidence="2" id="KW-0812">Transmembrane</keyword>
<dbReference type="GO" id="GO:0007165">
    <property type="term" value="P:signal transduction"/>
    <property type="evidence" value="ECO:0007669"/>
    <property type="project" value="InterPro"/>
</dbReference>
<keyword evidence="1" id="KW-0145">Chemotaxis</keyword>
<dbReference type="EMBL" id="UOEX01000382">
    <property type="protein sequence ID" value="VAW41386.1"/>
    <property type="molecule type" value="Genomic_DNA"/>
</dbReference>
<dbReference type="PANTHER" id="PTHR43531">
    <property type="entry name" value="PROTEIN ICFG"/>
    <property type="match status" value="1"/>
</dbReference>
<reference evidence="4" key="1">
    <citation type="submission" date="2018-06" db="EMBL/GenBank/DDBJ databases">
        <authorList>
            <person name="Zhirakovskaya E."/>
        </authorList>
    </citation>
    <scope>NUCLEOTIDE SEQUENCE</scope>
</reference>
<evidence type="ECO:0000259" key="3">
    <source>
        <dbReference type="PROSITE" id="PS50111"/>
    </source>
</evidence>
<dbReference type="PROSITE" id="PS50111">
    <property type="entry name" value="CHEMOTAXIS_TRANSDUC_2"/>
    <property type="match status" value="1"/>
</dbReference>
<keyword evidence="2" id="KW-0472">Membrane</keyword>
<dbReference type="SUPFAM" id="SSF58104">
    <property type="entry name" value="Methyl-accepting chemotaxis protein (MCP) signaling domain"/>
    <property type="match status" value="1"/>
</dbReference>
<dbReference type="GO" id="GO:0004888">
    <property type="term" value="F:transmembrane signaling receptor activity"/>
    <property type="evidence" value="ECO:0007669"/>
    <property type="project" value="TreeGrafter"/>
</dbReference>